<name>A0A1J5RLN8_9ZZZZ</name>
<gene>
    <name evidence="1" type="ORF">GALL_290520</name>
</gene>
<protein>
    <submittedName>
        <fullName evidence="1">Uncharacterized protein</fullName>
    </submittedName>
</protein>
<organism evidence="1">
    <name type="scientific">mine drainage metagenome</name>
    <dbReference type="NCBI Taxonomy" id="410659"/>
    <lineage>
        <taxon>unclassified sequences</taxon>
        <taxon>metagenomes</taxon>
        <taxon>ecological metagenomes</taxon>
    </lineage>
</organism>
<reference evidence="1" key="1">
    <citation type="submission" date="2016-10" db="EMBL/GenBank/DDBJ databases">
        <title>Sequence of Gallionella enrichment culture.</title>
        <authorList>
            <person name="Poehlein A."/>
            <person name="Muehling M."/>
            <person name="Daniel R."/>
        </authorList>
    </citation>
    <scope>NUCLEOTIDE SEQUENCE</scope>
</reference>
<dbReference type="InterPro" id="IPR021847">
    <property type="entry name" value="DUF3443"/>
</dbReference>
<proteinExistence type="predicted"/>
<accession>A0A1J5RLN8</accession>
<dbReference type="Pfam" id="PF11925">
    <property type="entry name" value="DUF3443"/>
    <property type="match status" value="1"/>
</dbReference>
<sequence>MTPVPRRTPGQQLHAGFCSAVVAALACAVGAQASDRVAEVSVLLDPALDVGRNRPLVDVTVCNATGDECQIVQRVLLDTGATGLMLKPAVWSNWRTPLHRLHSPGGPWGFCARFEQIVVWSWLAWAHVGIAGLRTLEPIPIGLIVNAGVAPPDCDPTDVDAALPGDINGILGVAAPRSYCAGFPGGRCPIGWSQSAYYTLHSSSGYWQAAQPPPSVDLANPIAHFAYGYNDGIVLRMPALRRIAPGARALRGELHLGVAASLAALFPAAPLPEYPTLFDSHIAGTIRVGARSCEGYLGVDSGAAFNQLPHALTCAGRDCVTQPCRGFECGAATLTLGEIGSWQQLGGVLVPSVIARSLPLKLKIADADELGVDWGAHDGATHFVDGLVPTLGMPFLYGRTLAVGISGSAAPSGRMYPFGYLLIADNPLPPASGAGRDD</sequence>
<dbReference type="AlphaFoldDB" id="A0A1J5RLN8"/>
<dbReference type="EMBL" id="MLJW01000346">
    <property type="protein sequence ID" value="OIQ89061.1"/>
    <property type="molecule type" value="Genomic_DNA"/>
</dbReference>
<dbReference type="PROSITE" id="PS51257">
    <property type="entry name" value="PROKAR_LIPOPROTEIN"/>
    <property type="match status" value="1"/>
</dbReference>
<comment type="caution">
    <text evidence="1">The sequence shown here is derived from an EMBL/GenBank/DDBJ whole genome shotgun (WGS) entry which is preliminary data.</text>
</comment>
<evidence type="ECO:0000313" key="1">
    <source>
        <dbReference type="EMBL" id="OIQ89061.1"/>
    </source>
</evidence>